<dbReference type="InterPro" id="IPR017896">
    <property type="entry name" value="4Fe4S_Fe-S-bd"/>
</dbReference>
<feature type="domain" description="4Fe-4S ferredoxin-type" evidence="1">
    <location>
        <begin position="131"/>
        <end position="161"/>
    </location>
</feature>
<protein>
    <submittedName>
        <fullName evidence="2">Ferredoxin</fullName>
    </submittedName>
</protein>
<reference evidence="2 3" key="1">
    <citation type="submission" date="2024-04" db="EMBL/GenBank/DDBJ databases">
        <title>Phylogenomic analyses of a clade within the roseobacter group suggest taxonomic reassignments of species of the genera Aestuariivita, Citreicella, Loktanella, Nautella, Pelagibaca, Ruegeria, Thalassobius, Thiobacimonas and Tropicibacter, and the proposal o.</title>
        <authorList>
            <person name="Jeon C.O."/>
        </authorList>
    </citation>
    <scope>NUCLEOTIDE SEQUENCE [LARGE SCALE GENOMIC DNA]</scope>
    <source>
        <strain evidence="2 3">G8-12</strain>
    </source>
</reference>
<name>A0AAN0NGP3_9RHOB</name>
<keyword evidence="3" id="KW-1185">Reference proteome</keyword>
<dbReference type="Proteomes" id="UP001451782">
    <property type="component" value="Chromosome"/>
</dbReference>
<organism evidence="2 3">
    <name type="scientific">Yoonia algicola</name>
    <dbReference type="NCBI Taxonomy" id="3137368"/>
    <lineage>
        <taxon>Bacteria</taxon>
        <taxon>Pseudomonadati</taxon>
        <taxon>Pseudomonadota</taxon>
        <taxon>Alphaproteobacteria</taxon>
        <taxon>Rhodobacterales</taxon>
        <taxon>Paracoccaceae</taxon>
        <taxon>Yoonia</taxon>
    </lineage>
</organism>
<dbReference type="RefSeq" id="WP_342069712.1">
    <property type="nucleotide sequence ID" value="NZ_CP151762.1"/>
</dbReference>
<dbReference type="EMBL" id="CP151762">
    <property type="protein sequence ID" value="WZU63330.1"/>
    <property type="molecule type" value="Genomic_DNA"/>
</dbReference>
<proteinExistence type="predicted"/>
<dbReference type="PROSITE" id="PS51379">
    <property type="entry name" value="4FE4S_FER_2"/>
    <property type="match status" value="1"/>
</dbReference>
<evidence type="ECO:0000259" key="1">
    <source>
        <dbReference type="PROSITE" id="PS51379"/>
    </source>
</evidence>
<dbReference type="AlphaFoldDB" id="A0AAN0NGP3"/>
<gene>
    <name evidence="2" type="ORF">AABB28_15960</name>
</gene>
<accession>A0AAN0NGP3</accession>
<evidence type="ECO:0000313" key="2">
    <source>
        <dbReference type="EMBL" id="WZU63330.1"/>
    </source>
</evidence>
<sequence>MADYPGIAADLDALLAPQGLRQLGDCPDGNGTITLIGPDEPAFWPIFTTSAEYSDGQPDPMDRWSTRVIGELAVTLDAEPLFPFGGPPYAPFFTWAKQTGRFWASPIGFLVHDDTGLFTSFRGALRRKRSAVIGANPQPCLTCAKPCATACPVGAFNDGYDVAACKAHVASPAGTSCRTHGCLARRACPVGQGTRLPAQAAFHMEAFL</sequence>
<evidence type="ECO:0000313" key="3">
    <source>
        <dbReference type="Proteomes" id="UP001451782"/>
    </source>
</evidence>
<dbReference type="KEGG" id="yag:AABB28_15960"/>